<dbReference type="Proteomes" id="UP000095281">
    <property type="component" value="Unplaced"/>
</dbReference>
<name>A0A1I8BD33_MELHA</name>
<proteinExistence type="predicted"/>
<dbReference type="WBParaSite" id="MhA1_Contig203.frz3.gene1">
    <property type="protein sequence ID" value="MhA1_Contig203.frz3.gene1"/>
    <property type="gene ID" value="MhA1_Contig203.frz3.gene1"/>
</dbReference>
<sequence>ACINYFSANRETFILSNEWNEFKINNKDFAFRLLEEKQIYGKQIGKNQSNAEVPLNNKKRTVGRKGYKPEQVKLKFDLNSQIKTFSIRILNA</sequence>
<evidence type="ECO:0000313" key="2">
    <source>
        <dbReference type="WBParaSite" id="MhA1_Contig203.frz3.gene1"/>
    </source>
</evidence>
<reference evidence="2" key="1">
    <citation type="submission" date="2016-11" db="UniProtKB">
        <authorList>
            <consortium name="WormBaseParasite"/>
        </authorList>
    </citation>
    <scope>IDENTIFICATION</scope>
</reference>
<dbReference type="AlphaFoldDB" id="A0A1I8BD33"/>
<evidence type="ECO:0000313" key="1">
    <source>
        <dbReference type="Proteomes" id="UP000095281"/>
    </source>
</evidence>
<protein>
    <submittedName>
        <fullName evidence="2">Transposase</fullName>
    </submittedName>
</protein>
<accession>A0A1I8BD33</accession>
<keyword evidence="1" id="KW-1185">Reference proteome</keyword>
<organism evidence="1 2">
    <name type="scientific">Meloidogyne hapla</name>
    <name type="common">Root-knot nematode worm</name>
    <dbReference type="NCBI Taxonomy" id="6305"/>
    <lineage>
        <taxon>Eukaryota</taxon>
        <taxon>Metazoa</taxon>
        <taxon>Ecdysozoa</taxon>
        <taxon>Nematoda</taxon>
        <taxon>Chromadorea</taxon>
        <taxon>Rhabditida</taxon>
        <taxon>Tylenchina</taxon>
        <taxon>Tylenchomorpha</taxon>
        <taxon>Tylenchoidea</taxon>
        <taxon>Meloidogynidae</taxon>
        <taxon>Meloidogyninae</taxon>
        <taxon>Meloidogyne</taxon>
    </lineage>
</organism>